<sequence>MEKVFRFDTVNEYNALNNHETLHPLVSVINFSKANPRSWGGEKKVKLYFGFYTIFLKDVKCGDLKYGRNYYDYQEGTLVFVAPGQVLELENDGNVYQPKGHALVFHPDLIHGTPLAELMNDYNFFSYNTNEALHVSERERQVVLDCFSKIEFELQQGVDKHSKKLIASNIELFLNYCDRFYDRQFITRDNVNQGILEKFEEQLNGYFSSEKPQTYGLPSVAFFADELHLSANYFGDLIKKETGKSAKEYIQDKIIDLAKTKTFNTDKSVNEIAYELGFKYPQHFTRLFKQRVGMTPKEFRQVN</sequence>
<dbReference type="Proteomes" id="UP000184050">
    <property type="component" value="Unassembled WGS sequence"/>
</dbReference>
<accession>A0A1M6PGE8</accession>
<dbReference type="SUPFAM" id="SSF46689">
    <property type="entry name" value="Homeodomain-like"/>
    <property type="match status" value="1"/>
</dbReference>
<dbReference type="PROSITE" id="PS01124">
    <property type="entry name" value="HTH_ARAC_FAMILY_2"/>
    <property type="match status" value="1"/>
</dbReference>
<evidence type="ECO:0000256" key="1">
    <source>
        <dbReference type="ARBA" id="ARBA00023015"/>
    </source>
</evidence>
<reference evidence="5 6" key="1">
    <citation type="submission" date="2016-11" db="EMBL/GenBank/DDBJ databases">
        <authorList>
            <person name="Jaros S."/>
            <person name="Januszkiewicz K."/>
            <person name="Wedrychowicz H."/>
        </authorList>
    </citation>
    <scope>NUCLEOTIDE SEQUENCE [LARGE SCALE GENOMIC DNA]</scope>
    <source>
        <strain evidence="5 6">DSM 27063</strain>
    </source>
</reference>
<dbReference type="PANTHER" id="PTHR43280">
    <property type="entry name" value="ARAC-FAMILY TRANSCRIPTIONAL REGULATOR"/>
    <property type="match status" value="1"/>
</dbReference>
<dbReference type="EMBL" id="FQZE01000060">
    <property type="protein sequence ID" value="SHK06970.1"/>
    <property type="molecule type" value="Genomic_DNA"/>
</dbReference>
<dbReference type="STRING" id="1168035.SAMN05444280_1602"/>
<evidence type="ECO:0000256" key="3">
    <source>
        <dbReference type="ARBA" id="ARBA00023163"/>
    </source>
</evidence>
<dbReference type="RefSeq" id="WP_073174047.1">
    <property type="nucleotide sequence ID" value="NZ_FQZE01000060.1"/>
</dbReference>
<keyword evidence="2" id="KW-0238">DNA-binding</keyword>
<proteinExistence type="predicted"/>
<dbReference type="GO" id="GO:0003700">
    <property type="term" value="F:DNA-binding transcription factor activity"/>
    <property type="evidence" value="ECO:0007669"/>
    <property type="project" value="InterPro"/>
</dbReference>
<gene>
    <name evidence="5" type="ORF">SAMN05444280_1602</name>
</gene>
<dbReference type="InterPro" id="IPR018060">
    <property type="entry name" value="HTH_AraC"/>
</dbReference>
<dbReference type="InterPro" id="IPR020449">
    <property type="entry name" value="Tscrpt_reg_AraC-type_HTH"/>
</dbReference>
<evidence type="ECO:0000313" key="5">
    <source>
        <dbReference type="EMBL" id="SHK06970.1"/>
    </source>
</evidence>
<dbReference type="SMART" id="SM00342">
    <property type="entry name" value="HTH_ARAC"/>
    <property type="match status" value="1"/>
</dbReference>
<dbReference type="AlphaFoldDB" id="A0A1M6PGE8"/>
<keyword evidence="6" id="KW-1185">Reference proteome</keyword>
<name>A0A1M6PGE8_9BACT</name>
<dbReference type="PRINTS" id="PR00032">
    <property type="entry name" value="HTHARAC"/>
</dbReference>
<keyword evidence="3" id="KW-0804">Transcription</keyword>
<evidence type="ECO:0000313" key="6">
    <source>
        <dbReference type="Proteomes" id="UP000184050"/>
    </source>
</evidence>
<dbReference type="PANTHER" id="PTHR43280:SF32">
    <property type="entry name" value="TRANSCRIPTIONAL REGULATORY PROTEIN"/>
    <property type="match status" value="1"/>
</dbReference>
<dbReference type="Gene3D" id="1.10.10.60">
    <property type="entry name" value="Homeodomain-like"/>
    <property type="match status" value="2"/>
</dbReference>
<dbReference type="Pfam" id="PF12833">
    <property type="entry name" value="HTH_18"/>
    <property type="match status" value="1"/>
</dbReference>
<dbReference type="InterPro" id="IPR009057">
    <property type="entry name" value="Homeodomain-like_sf"/>
</dbReference>
<dbReference type="OrthoDB" id="2600165at2"/>
<organism evidence="5 6">
    <name type="scientific">Tangfeifania diversioriginum</name>
    <dbReference type="NCBI Taxonomy" id="1168035"/>
    <lineage>
        <taxon>Bacteria</taxon>
        <taxon>Pseudomonadati</taxon>
        <taxon>Bacteroidota</taxon>
        <taxon>Bacteroidia</taxon>
        <taxon>Marinilabiliales</taxon>
        <taxon>Prolixibacteraceae</taxon>
        <taxon>Tangfeifania</taxon>
    </lineage>
</organism>
<evidence type="ECO:0000256" key="2">
    <source>
        <dbReference type="ARBA" id="ARBA00023125"/>
    </source>
</evidence>
<keyword evidence="1" id="KW-0805">Transcription regulation</keyword>
<protein>
    <submittedName>
        <fullName evidence="5">Transcriptional regulator, AraC family</fullName>
    </submittedName>
</protein>
<feature type="domain" description="HTH araC/xylS-type" evidence="4">
    <location>
        <begin position="201"/>
        <end position="302"/>
    </location>
</feature>
<evidence type="ECO:0000259" key="4">
    <source>
        <dbReference type="PROSITE" id="PS01124"/>
    </source>
</evidence>
<dbReference type="GO" id="GO:0043565">
    <property type="term" value="F:sequence-specific DNA binding"/>
    <property type="evidence" value="ECO:0007669"/>
    <property type="project" value="InterPro"/>
</dbReference>